<name>A0A7X2XT59_9LACO</name>
<comment type="similarity">
    <text evidence="1">Belongs to the UPF0346 family.</text>
</comment>
<dbReference type="RefSeq" id="WP_155430474.1">
    <property type="nucleotide sequence ID" value="NZ_WNJO01000001.1"/>
</dbReference>
<dbReference type="NCBIfam" id="NF010193">
    <property type="entry name" value="PRK13672.1"/>
    <property type="match status" value="1"/>
</dbReference>
<evidence type="ECO:0000313" key="4">
    <source>
        <dbReference type="Proteomes" id="UP000466388"/>
    </source>
</evidence>
<feature type="domain" description="YozE SAM-like" evidence="2">
    <location>
        <begin position="4"/>
        <end position="70"/>
    </location>
</feature>
<dbReference type="AlphaFoldDB" id="A0A7X2XT59"/>
<organism evidence="3 4">
    <name type="scientific">Secundilactobacillus folii</name>
    <dbReference type="NCBI Taxonomy" id="2678357"/>
    <lineage>
        <taxon>Bacteria</taxon>
        <taxon>Bacillati</taxon>
        <taxon>Bacillota</taxon>
        <taxon>Bacilli</taxon>
        <taxon>Lactobacillales</taxon>
        <taxon>Lactobacillaceae</taxon>
        <taxon>Secundilactobacillus</taxon>
    </lineage>
</organism>
<evidence type="ECO:0000259" key="2">
    <source>
        <dbReference type="Pfam" id="PF06855"/>
    </source>
</evidence>
<dbReference type="PIRSF" id="PIRSF037262">
    <property type="entry name" value="UCP037262"/>
    <property type="match status" value="1"/>
</dbReference>
<dbReference type="EMBL" id="WNJO01000001">
    <property type="protein sequence ID" value="MTV81188.1"/>
    <property type="molecule type" value="Genomic_DNA"/>
</dbReference>
<dbReference type="Proteomes" id="UP000466388">
    <property type="component" value="Unassembled WGS sequence"/>
</dbReference>
<dbReference type="HAMAP" id="MF_01538">
    <property type="entry name" value="UPF0346"/>
    <property type="match status" value="1"/>
</dbReference>
<keyword evidence="4" id="KW-1185">Reference proteome</keyword>
<protein>
    <recommendedName>
        <fullName evidence="1">UPF0346 protein GM612_00790</fullName>
    </recommendedName>
</protein>
<accession>A0A7X2XT59</accession>
<reference evidence="3 4" key="1">
    <citation type="submission" date="2019-11" db="EMBL/GenBank/DDBJ databases">
        <title>Lactobacillus sp. nov. CRM56-3, isolated from fermented tea leaves.</title>
        <authorList>
            <person name="Phuengjayaem S."/>
            <person name="Tanasupawat S."/>
        </authorList>
    </citation>
    <scope>NUCLEOTIDE SEQUENCE [LARGE SCALE GENOMIC DNA]</scope>
    <source>
        <strain evidence="3 4">CRM56-3</strain>
    </source>
</reference>
<dbReference type="SUPFAM" id="SSF140652">
    <property type="entry name" value="YozE-like"/>
    <property type="match status" value="1"/>
</dbReference>
<comment type="caution">
    <text evidence="3">The sequence shown here is derived from an EMBL/GenBank/DDBJ whole genome shotgun (WGS) entry which is preliminary data.</text>
</comment>
<dbReference type="Gene3D" id="1.10.150.260">
    <property type="entry name" value="YozE SAM-like"/>
    <property type="match status" value="1"/>
</dbReference>
<dbReference type="InterPro" id="IPR023089">
    <property type="entry name" value="YozE_SAM-like"/>
</dbReference>
<evidence type="ECO:0000313" key="3">
    <source>
        <dbReference type="EMBL" id="MTV81188.1"/>
    </source>
</evidence>
<dbReference type="InterPro" id="IPR036806">
    <property type="entry name" value="YozE_SAM-like_sf"/>
</dbReference>
<sequence>MRQSFYQFLMTQRNPEDYEPVAEFANNAFYDQSFPKQETHFDPLSKYLEENASYLPSMTVFDEAWRMYQECDQD</sequence>
<proteinExistence type="inferred from homology"/>
<dbReference type="InterPro" id="IPR010673">
    <property type="entry name" value="UPF0346"/>
</dbReference>
<dbReference type="Pfam" id="PF06855">
    <property type="entry name" value="YozE_SAM_like"/>
    <property type="match status" value="1"/>
</dbReference>
<gene>
    <name evidence="3" type="ORF">GM612_00790</name>
</gene>
<evidence type="ECO:0000256" key="1">
    <source>
        <dbReference type="HAMAP-Rule" id="MF_01538"/>
    </source>
</evidence>